<feature type="region of interest" description="Disordered" evidence="1">
    <location>
        <begin position="223"/>
        <end position="293"/>
    </location>
</feature>
<dbReference type="PANTHER" id="PTHR37048:SF2">
    <property type="entry name" value="QUESTIONABLE PROTEIN"/>
    <property type="match status" value="1"/>
</dbReference>
<dbReference type="Proteomes" id="UP000701801">
    <property type="component" value="Unassembled WGS sequence"/>
</dbReference>
<sequence length="364" mass="40267">MVNFRLVSSAEAPQTAEGSILFLPPRDIIPKDAFVDEELNAGAFNHPVVVTSCPSPKKIKHDSVVEIAIMTSFNNTLLKKYLAQKGIVCRYFEMRGGKGMKRDCSYVGVRRSYKISLRALAKYGNHNEEVDAYRLTAHATRAVNEAIGTWKEKCLKVEKKSEKAREKKLEKPKKEFEKEGGKLVAKKTGKTEGKETKKIPDTPKAKIAKSTLEITQKGKVVKVAKTKPSKNKAGDKLVGKKVGEPKEKEVKKSPVSPKPKPMKQSLKATEKKTVAKSTKETAPEGDIKNTKKSATNLGNEQAALSAVSKTNKAIPVKASTKQDTRKNTDNKIKKTKDALPRRKSSARIAAIEKRMKDLVMLDEL</sequence>
<dbReference type="OrthoDB" id="3537171at2759"/>
<dbReference type="AlphaFoldDB" id="A0A9N9LI37"/>
<feature type="compositionally biased region" description="Basic and acidic residues" evidence="1">
    <location>
        <begin position="189"/>
        <end position="204"/>
    </location>
</feature>
<keyword evidence="3" id="KW-1185">Reference proteome</keyword>
<comment type="caution">
    <text evidence="2">The sequence shown here is derived from an EMBL/GenBank/DDBJ whole genome shotgun (WGS) entry which is preliminary data.</text>
</comment>
<evidence type="ECO:0000313" key="2">
    <source>
        <dbReference type="EMBL" id="CAG8975890.1"/>
    </source>
</evidence>
<accession>A0A9N9LI37</accession>
<feature type="compositionally biased region" description="Basic and acidic residues" evidence="1">
    <location>
        <begin position="232"/>
        <end position="252"/>
    </location>
</feature>
<dbReference type="EMBL" id="CAJVRM010000155">
    <property type="protein sequence ID" value="CAG8975890.1"/>
    <property type="molecule type" value="Genomic_DNA"/>
</dbReference>
<organism evidence="2 3">
    <name type="scientific">Hymenoscyphus albidus</name>
    <dbReference type="NCBI Taxonomy" id="595503"/>
    <lineage>
        <taxon>Eukaryota</taxon>
        <taxon>Fungi</taxon>
        <taxon>Dikarya</taxon>
        <taxon>Ascomycota</taxon>
        <taxon>Pezizomycotina</taxon>
        <taxon>Leotiomycetes</taxon>
        <taxon>Helotiales</taxon>
        <taxon>Helotiaceae</taxon>
        <taxon>Hymenoscyphus</taxon>
    </lineage>
</organism>
<feature type="compositionally biased region" description="Basic and acidic residues" evidence="1">
    <location>
        <begin position="268"/>
        <end position="289"/>
    </location>
</feature>
<gene>
    <name evidence="2" type="ORF">HYALB_00006507</name>
</gene>
<evidence type="ECO:0000256" key="1">
    <source>
        <dbReference type="SAM" id="MobiDB-lite"/>
    </source>
</evidence>
<dbReference type="PANTHER" id="PTHR37048">
    <property type="entry name" value="QUESTIONABLE PROTEIN"/>
    <property type="match status" value="1"/>
</dbReference>
<name>A0A9N9LI37_9HELO</name>
<proteinExistence type="predicted"/>
<feature type="compositionally biased region" description="Basic and acidic residues" evidence="1">
    <location>
        <begin position="161"/>
        <end position="181"/>
    </location>
</feature>
<reference evidence="2" key="1">
    <citation type="submission" date="2021-07" db="EMBL/GenBank/DDBJ databases">
        <authorList>
            <person name="Durling M."/>
        </authorList>
    </citation>
    <scope>NUCLEOTIDE SEQUENCE</scope>
</reference>
<evidence type="ECO:0000313" key="3">
    <source>
        <dbReference type="Proteomes" id="UP000701801"/>
    </source>
</evidence>
<protein>
    <submittedName>
        <fullName evidence="2">Uncharacterized protein</fullName>
    </submittedName>
</protein>
<feature type="region of interest" description="Disordered" evidence="1">
    <location>
        <begin position="161"/>
        <end position="204"/>
    </location>
</feature>